<proteinExistence type="predicted"/>
<dbReference type="Gene3D" id="3.30.1490.240">
    <property type="entry name" value="RepB DNA-primase, N-terminal domain"/>
    <property type="match status" value="1"/>
</dbReference>
<dbReference type="EMBL" id="AP021879">
    <property type="protein sequence ID" value="BBO88005.1"/>
    <property type="molecule type" value="Genomic_DNA"/>
</dbReference>
<dbReference type="InterPro" id="IPR039459">
    <property type="entry name" value="RepB-like_DNA_primase_dom"/>
</dbReference>
<dbReference type="AlphaFoldDB" id="A0A5K8A658"/>
<accession>A0A5K8A658</accession>
<evidence type="ECO:0000313" key="4">
    <source>
        <dbReference type="Proteomes" id="UP000422108"/>
    </source>
</evidence>
<evidence type="ECO:0000259" key="2">
    <source>
        <dbReference type="Pfam" id="PF22448"/>
    </source>
</evidence>
<dbReference type="InterPro" id="IPR054366">
    <property type="entry name" value="RepB/MobA-like_C"/>
</dbReference>
<name>A0A5K8A658_9BACT</name>
<keyword evidence="4" id="KW-1185">Reference proteome</keyword>
<dbReference type="Pfam" id="PF16793">
    <property type="entry name" value="RepB_primase"/>
    <property type="match status" value="1"/>
</dbReference>
<evidence type="ECO:0000313" key="3">
    <source>
        <dbReference type="EMBL" id="BBO88005.1"/>
    </source>
</evidence>
<dbReference type="Pfam" id="PF22448">
    <property type="entry name" value="RepB_primase_C"/>
    <property type="match status" value="1"/>
</dbReference>
<dbReference type="RefSeq" id="WP_155309383.1">
    <property type="nucleotide sequence ID" value="NZ_AP021879.1"/>
</dbReference>
<feature type="domain" description="RepB/MobA-like C-terminal" evidence="2">
    <location>
        <begin position="200"/>
        <end position="253"/>
    </location>
</feature>
<reference evidence="3 4" key="1">
    <citation type="submission" date="2019-11" db="EMBL/GenBank/DDBJ databases">
        <title>Comparative genomics of hydrocarbon-degrading Desulfosarcina strains.</title>
        <authorList>
            <person name="Watanabe M."/>
            <person name="Kojima H."/>
            <person name="Fukui M."/>
        </authorList>
    </citation>
    <scope>NUCLEOTIDE SEQUENCE [LARGE SCALE GENOMIC DNA]</scope>
    <source>
        <strain evidence="4">oXyS1</strain>
    </source>
</reference>
<organism evidence="3 4">
    <name type="scientific">Desulfosarcina ovata subsp. ovata</name>
    <dbReference type="NCBI Taxonomy" id="2752305"/>
    <lineage>
        <taxon>Bacteria</taxon>
        <taxon>Pseudomonadati</taxon>
        <taxon>Thermodesulfobacteriota</taxon>
        <taxon>Desulfobacteria</taxon>
        <taxon>Desulfobacterales</taxon>
        <taxon>Desulfosarcinaceae</taxon>
        <taxon>Desulfosarcina</taxon>
    </lineage>
</organism>
<feature type="domain" description="RepB-like DNA primase" evidence="1">
    <location>
        <begin position="39"/>
        <end position="161"/>
    </location>
</feature>
<dbReference type="Proteomes" id="UP000422108">
    <property type="component" value="Chromosome"/>
</dbReference>
<dbReference type="Gene3D" id="3.30.70.1790">
    <property type="entry name" value="RepB DNA-primase, N-terminal domain"/>
    <property type="match status" value="1"/>
</dbReference>
<sequence>MERIFRKLERYFSAWKIGILNPDRGLWSLSPSVNKLGYLKAMNANGYHIFIKPEDESRFLLLDDIPGNRLLHQKELKRFKPGRLVVETSPGNFQVWIKAGRSISNPEKRYWIRFFRADSACDPNLRWGRCPGFRNCKPKYGKNGRFPLSRLVWVDWEKVAQVPKVTLPKRTVDRLPIKVKAIEQRLSGNPILRTDYDRGDESATDFAYALALLRRGTDPEVIADRLLQERKDWTHHKGQRRQAAYLQRTIRRAVEIINQ</sequence>
<evidence type="ECO:0000259" key="1">
    <source>
        <dbReference type="Pfam" id="PF16793"/>
    </source>
</evidence>
<dbReference type="Gene3D" id="1.10.1240.50">
    <property type="match status" value="1"/>
</dbReference>
<protein>
    <submittedName>
        <fullName evidence="3">Uncharacterized protein</fullName>
    </submittedName>
</protein>
<gene>
    <name evidence="3" type="ORF">DSCOOX_11850</name>
</gene>